<keyword evidence="2" id="KW-1185">Reference proteome</keyword>
<sequence>MSLDLEFDIIPHFILSYPWTELIHVYMVRACCRLGQVFNHNFLGYFNIPLVPILVATLLAGHGLRKRSLSPSGALAAFFTGVAMLSPPLRSFGISLIVFYLVGSRATKVGKSRKAQLEEGHQEAGYRGASQVICNSFSALIATLLWSAAFVPDSLASQLLPSLFVLPGQPYSSTKWCPVSPQVTSGWSRALLLVSLGHFACCLGDTLASELGILSKSPPILITTFKPVPPGTNGGLSVRGTVASLAGGFVMGLTLAITLAIENTICRRNWVTELVPLLLWGTAAGGLGSLIDSFLGATIQETRQSSKTKRILPDEVGPAATEKPIVINGMDVLTNNQASSFILGSVVSADCRFVGQLSFIYPYFLSARSICLKQ</sequence>
<organism evidence="1 2">
    <name type="scientific">Thelephora ganbajun</name>
    <name type="common">Ganba fungus</name>
    <dbReference type="NCBI Taxonomy" id="370292"/>
    <lineage>
        <taxon>Eukaryota</taxon>
        <taxon>Fungi</taxon>
        <taxon>Dikarya</taxon>
        <taxon>Basidiomycota</taxon>
        <taxon>Agaricomycotina</taxon>
        <taxon>Agaricomycetes</taxon>
        <taxon>Thelephorales</taxon>
        <taxon>Thelephoraceae</taxon>
        <taxon>Thelephora</taxon>
    </lineage>
</organism>
<dbReference type="EMBL" id="MU117968">
    <property type="protein sequence ID" value="KAF9652529.1"/>
    <property type="molecule type" value="Genomic_DNA"/>
</dbReference>
<accession>A0ACB6ZSI8</accession>
<name>A0ACB6ZSI8_THEGA</name>
<evidence type="ECO:0000313" key="2">
    <source>
        <dbReference type="Proteomes" id="UP000886501"/>
    </source>
</evidence>
<reference evidence="1" key="1">
    <citation type="submission" date="2019-10" db="EMBL/GenBank/DDBJ databases">
        <authorList>
            <consortium name="DOE Joint Genome Institute"/>
            <person name="Kuo A."/>
            <person name="Miyauchi S."/>
            <person name="Kiss E."/>
            <person name="Drula E."/>
            <person name="Kohler A."/>
            <person name="Sanchez-Garcia M."/>
            <person name="Andreopoulos B."/>
            <person name="Barry K.W."/>
            <person name="Bonito G."/>
            <person name="Buee M."/>
            <person name="Carver A."/>
            <person name="Chen C."/>
            <person name="Cichocki N."/>
            <person name="Clum A."/>
            <person name="Culley D."/>
            <person name="Crous P.W."/>
            <person name="Fauchery L."/>
            <person name="Girlanda M."/>
            <person name="Hayes R."/>
            <person name="Keri Z."/>
            <person name="Labutti K."/>
            <person name="Lipzen A."/>
            <person name="Lombard V."/>
            <person name="Magnuson J."/>
            <person name="Maillard F."/>
            <person name="Morin E."/>
            <person name="Murat C."/>
            <person name="Nolan M."/>
            <person name="Ohm R."/>
            <person name="Pangilinan J."/>
            <person name="Pereira M."/>
            <person name="Perotto S."/>
            <person name="Peter M."/>
            <person name="Riley R."/>
            <person name="Sitrit Y."/>
            <person name="Stielow B."/>
            <person name="Szollosi G."/>
            <person name="Zifcakova L."/>
            <person name="Stursova M."/>
            <person name="Spatafora J.W."/>
            <person name="Tedersoo L."/>
            <person name="Vaario L.-M."/>
            <person name="Yamada A."/>
            <person name="Yan M."/>
            <person name="Wang P."/>
            <person name="Xu J."/>
            <person name="Bruns T."/>
            <person name="Baldrian P."/>
            <person name="Vilgalys R."/>
            <person name="Henrissat B."/>
            <person name="Grigoriev I.V."/>
            <person name="Hibbett D."/>
            <person name="Nagy L.G."/>
            <person name="Martin F.M."/>
        </authorList>
    </citation>
    <scope>NUCLEOTIDE SEQUENCE</scope>
    <source>
        <strain evidence="1">P2</strain>
    </source>
</reference>
<gene>
    <name evidence="1" type="ORF">BDM02DRAFT_2765302</name>
</gene>
<proteinExistence type="predicted"/>
<reference evidence="1" key="2">
    <citation type="journal article" date="2020" name="Nat. Commun.">
        <title>Large-scale genome sequencing of mycorrhizal fungi provides insights into the early evolution of symbiotic traits.</title>
        <authorList>
            <person name="Miyauchi S."/>
            <person name="Kiss E."/>
            <person name="Kuo A."/>
            <person name="Drula E."/>
            <person name="Kohler A."/>
            <person name="Sanchez-Garcia M."/>
            <person name="Morin E."/>
            <person name="Andreopoulos B."/>
            <person name="Barry K.W."/>
            <person name="Bonito G."/>
            <person name="Buee M."/>
            <person name="Carver A."/>
            <person name="Chen C."/>
            <person name="Cichocki N."/>
            <person name="Clum A."/>
            <person name="Culley D."/>
            <person name="Crous P.W."/>
            <person name="Fauchery L."/>
            <person name="Girlanda M."/>
            <person name="Hayes R.D."/>
            <person name="Keri Z."/>
            <person name="LaButti K."/>
            <person name="Lipzen A."/>
            <person name="Lombard V."/>
            <person name="Magnuson J."/>
            <person name="Maillard F."/>
            <person name="Murat C."/>
            <person name="Nolan M."/>
            <person name="Ohm R.A."/>
            <person name="Pangilinan J."/>
            <person name="Pereira M.F."/>
            <person name="Perotto S."/>
            <person name="Peter M."/>
            <person name="Pfister S."/>
            <person name="Riley R."/>
            <person name="Sitrit Y."/>
            <person name="Stielow J.B."/>
            <person name="Szollosi G."/>
            <person name="Zifcakova L."/>
            <person name="Stursova M."/>
            <person name="Spatafora J.W."/>
            <person name="Tedersoo L."/>
            <person name="Vaario L.M."/>
            <person name="Yamada A."/>
            <person name="Yan M."/>
            <person name="Wang P."/>
            <person name="Xu J."/>
            <person name="Bruns T."/>
            <person name="Baldrian P."/>
            <person name="Vilgalys R."/>
            <person name="Dunand C."/>
            <person name="Henrissat B."/>
            <person name="Grigoriev I.V."/>
            <person name="Hibbett D."/>
            <person name="Nagy L.G."/>
            <person name="Martin F.M."/>
        </authorList>
    </citation>
    <scope>NUCLEOTIDE SEQUENCE</scope>
    <source>
        <strain evidence="1">P2</strain>
    </source>
</reference>
<evidence type="ECO:0000313" key="1">
    <source>
        <dbReference type="EMBL" id="KAF9652529.1"/>
    </source>
</evidence>
<dbReference type="Proteomes" id="UP000886501">
    <property type="component" value="Unassembled WGS sequence"/>
</dbReference>
<protein>
    <submittedName>
        <fullName evidence="1">Uncharacterized protein</fullName>
    </submittedName>
</protein>
<comment type="caution">
    <text evidence="1">The sequence shown here is derived from an EMBL/GenBank/DDBJ whole genome shotgun (WGS) entry which is preliminary data.</text>
</comment>